<organism evidence="2 3">
    <name type="scientific">Streptomyces litmocidini</name>
    <dbReference type="NCBI Taxonomy" id="67318"/>
    <lineage>
        <taxon>Bacteria</taxon>
        <taxon>Bacillati</taxon>
        <taxon>Actinomycetota</taxon>
        <taxon>Actinomycetes</taxon>
        <taxon>Kitasatosporales</taxon>
        <taxon>Streptomycetaceae</taxon>
        <taxon>Streptomyces</taxon>
    </lineage>
</organism>
<accession>A0ABW7U2P7</accession>
<evidence type="ECO:0000313" key="3">
    <source>
        <dbReference type="Proteomes" id="UP001611339"/>
    </source>
</evidence>
<proteinExistence type="predicted"/>
<comment type="caution">
    <text evidence="2">The sequence shown here is derived from an EMBL/GenBank/DDBJ whole genome shotgun (WGS) entry which is preliminary data.</text>
</comment>
<reference evidence="2 3" key="1">
    <citation type="submission" date="2024-10" db="EMBL/GenBank/DDBJ databases">
        <title>The Natural Products Discovery Center: Release of the First 8490 Sequenced Strains for Exploring Actinobacteria Biosynthetic Diversity.</title>
        <authorList>
            <person name="Kalkreuter E."/>
            <person name="Kautsar S.A."/>
            <person name="Yang D."/>
            <person name="Bader C.D."/>
            <person name="Teijaro C.N."/>
            <person name="Fluegel L."/>
            <person name="Davis C.M."/>
            <person name="Simpson J.R."/>
            <person name="Lauterbach L."/>
            <person name="Steele A.D."/>
            <person name="Gui C."/>
            <person name="Meng S."/>
            <person name="Li G."/>
            <person name="Viehrig K."/>
            <person name="Ye F."/>
            <person name="Su P."/>
            <person name="Kiefer A.F."/>
            <person name="Nichols A."/>
            <person name="Cepeda A.J."/>
            <person name="Yan W."/>
            <person name="Fan B."/>
            <person name="Jiang Y."/>
            <person name="Adhikari A."/>
            <person name="Zheng C.-J."/>
            <person name="Schuster L."/>
            <person name="Cowan T.M."/>
            <person name="Smanski M.J."/>
            <person name="Chevrette M.G."/>
            <person name="De Carvalho L.P.S."/>
            <person name="Shen B."/>
        </authorList>
    </citation>
    <scope>NUCLEOTIDE SEQUENCE [LARGE SCALE GENOMIC DNA]</scope>
    <source>
        <strain evidence="2 3">NPDC020602</strain>
    </source>
</reference>
<protein>
    <submittedName>
        <fullName evidence="2">Uncharacterized protein</fullName>
    </submittedName>
</protein>
<sequence length="66" mass="6610">MSKPQQPEQRRSGRGAATPEDVAALKARQKQEGAEKSSGPAHGTDKGERGGGEGGGTPPDQKGAGA</sequence>
<name>A0ABW7U2P7_9ACTN</name>
<dbReference type="RefSeq" id="WP_398706994.1">
    <property type="nucleotide sequence ID" value="NZ_JBIRUI010000001.1"/>
</dbReference>
<keyword evidence="3" id="KW-1185">Reference proteome</keyword>
<feature type="region of interest" description="Disordered" evidence="1">
    <location>
        <begin position="1"/>
        <end position="66"/>
    </location>
</feature>
<gene>
    <name evidence="2" type="ORF">ACH407_03440</name>
</gene>
<evidence type="ECO:0000256" key="1">
    <source>
        <dbReference type="SAM" id="MobiDB-lite"/>
    </source>
</evidence>
<evidence type="ECO:0000313" key="2">
    <source>
        <dbReference type="EMBL" id="MFI1712620.1"/>
    </source>
</evidence>
<dbReference type="EMBL" id="JBIRUI010000001">
    <property type="protein sequence ID" value="MFI1712620.1"/>
    <property type="molecule type" value="Genomic_DNA"/>
</dbReference>
<dbReference type="Proteomes" id="UP001611339">
    <property type="component" value="Unassembled WGS sequence"/>
</dbReference>